<sequence>MHQKCVNAVETTAANCQSMNGGAKMNVRCWWCSIELQFNTTNNNARLSGKGRRQCRGCQTRVCSIG</sequence>
<organism evidence="1 2">
    <name type="scientific">Burkholderia cenocepacia</name>
    <dbReference type="NCBI Taxonomy" id="95486"/>
    <lineage>
        <taxon>Bacteria</taxon>
        <taxon>Pseudomonadati</taxon>
        <taxon>Pseudomonadota</taxon>
        <taxon>Betaproteobacteria</taxon>
        <taxon>Burkholderiales</taxon>
        <taxon>Burkholderiaceae</taxon>
        <taxon>Burkholderia</taxon>
        <taxon>Burkholderia cepacia complex</taxon>
    </lineage>
</organism>
<dbReference type="Proteomes" id="UP000494322">
    <property type="component" value="Unassembled WGS sequence"/>
</dbReference>
<name>A0A6J5J9F1_9BURK</name>
<protein>
    <submittedName>
        <fullName evidence="1">Uncharacterized protein</fullName>
    </submittedName>
</protein>
<proteinExistence type="predicted"/>
<dbReference type="EMBL" id="CABWIK020000016">
    <property type="protein sequence ID" value="CAB3968168.1"/>
    <property type="molecule type" value="Genomic_DNA"/>
</dbReference>
<gene>
    <name evidence="1" type="ORF">BCO9919_03146</name>
</gene>
<evidence type="ECO:0000313" key="1">
    <source>
        <dbReference type="EMBL" id="CAB3968168.1"/>
    </source>
</evidence>
<evidence type="ECO:0000313" key="2">
    <source>
        <dbReference type="Proteomes" id="UP000494322"/>
    </source>
</evidence>
<accession>A0A6J5J9F1</accession>
<reference evidence="1 2" key="1">
    <citation type="submission" date="2020-04" db="EMBL/GenBank/DDBJ databases">
        <authorList>
            <person name="Depoorter E."/>
        </authorList>
    </citation>
    <scope>NUCLEOTIDE SEQUENCE [LARGE SCALE GENOMIC DNA]</scope>
    <source>
        <strain evidence="1 2">BCC0132</strain>
    </source>
</reference>
<dbReference type="AlphaFoldDB" id="A0A6J5J9F1"/>